<evidence type="ECO:0000313" key="4">
    <source>
        <dbReference type="EMBL" id="KAK1621961.1"/>
    </source>
</evidence>
<dbReference type="InterPro" id="IPR055528">
    <property type="entry name" value="DUF7102"/>
</dbReference>
<feature type="compositionally biased region" description="Low complexity" evidence="1">
    <location>
        <begin position="629"/>
        <end position="641"/>
    </location>
</feature>
<dbReference type="Proteomes" id="UP001243989">
    <property type="component" value="Unassembled WGS sequence"/>
</dbReference>
<keyword evidence="5" id="KW-1185">Reference proteome</keyword>
<feature type="region of interest" description="Disordered" evidence="1">
    <location>
        <begin position="502"/>
        <end position="569"/>
    </location>
</feature>
<gene>
    <name evidence="4" type="ORF">BDP81DRAFT_400741</name>
</gene>
<feature type="region of interest" description="Disordered" evidence="1">
    <location>
        <begin position="607"/>
        <end position="652"/>
    </location>
</feature>
<proteinExistence type="predicted"/>
<evidence type="ECO:0000313" key="5">
    <source>
        <dbReference type="Proteomes" id="UP001243989"/>
    </source>
</evidence>
<dbReference type="GeneID" id="85473593"/>
<protein>
    <submittedName>
        <fullName evidence="4">Uncharacterized protein</fullName>
    </submittedName>
</protein>
<feature type="domain" description="DUF7102" evidence="2">
    <location>
        <begin position="660"/>
        <end position="829"/>
    </location>
</feature>
<dbReference type="InterPro" id="IPR057559">
    <property type="entry name" value="SAM_6"/>
</dbReference>
<dbReference type="AlphaFoldDB" id="A0AAJ0E7U9"/>
<feature type="domain" description="SAM-like" evidence="3">
    <location>
        <begin position="841"/>
        <end position="921"/>
    </location>
</feature>
<sequence length="923" mass="102767">MANEAIGPAEYALIQELFINPKIYLPTHPKNIAERLQESPHVKYTQHLDETPELPFFAVPEPIFTPEIDLQDESADDMLAKSIQVFPPEDIFKLSMEASIPHTRFSHAILKLELPSLRSDPRHDFKALGRLESETKCLDFFRKPNTLPHEPVNDAKDEGLGLPLSAIHFHGQLARGAEPDELDYTEEDLAYVAESTYVEWSEKDFEQLFALETGMMAKRVEAMTPPLIMTPFDATDNAELFIPDADFCEIHQFSDPERILEEDIEFSQHILDEAYEDFEFLDASTSDIVGIPSDTPSFDIPTPPPRKITAPAMEAPILPKSDDSIPRSEGEEAFRAIMRDTAEFTLRNVPGPSRSSPCSEEESRFNEQFNLLLTEKADTMTRKLEQEQVEVIDAIARMQPPVLDFSIPASDWQGAAHDPDKMFFWIRNQNIVLFTSSAWPRNRQEQTDLRWIPFPSSLGLVDVRESVGDGEVLQHLLNGRRSTALPTSADYVRQIRTLKVLRPEDDDEELPMPWEEDQAQSSSPTPREDFMQLIRKRKQEQDAMDDPIDQESPTVGVKHRRTSTQSKPTKIHGLGLLLGENESNAAGKLLANYMDLRGAKRVKSPFDPLFPTTKRKASQAPAPIARQVPSKPKTTQPTTKKGPIDAPIPAIGHTNGPSRIIISTTLPREIISALQAKLPDIDLVDRDFSRHNTRVWSPGSVKTVEKPSTLSYEADIIPSPTTGIIITSILKVRQRPLPGSKTQFSQLRDRVARVAPLYEQLLILVSEGNPTAEHIGPLNAADAAVYTSFVAFACSVSNSSGCTIDVVYVAGGQKTLAHWTCALVSTHLKEASHQVQQVIMSEETEWEVFLRHAGFNMYAAQVALAVVKGGHPVADVNGDGGGNNHQDRTLVRFLRMSSSERASALKGFLGGGSLVDRVNARLG</sequence>
<name>A0AAJ0E7U9_9PEZI</name>
<dbReference type="Pfam" id="PF23395">
    <property type="entry name" value="SAM_6"/>
    <property type="match status" value="1"/>
</dbReference>
<organism evidence="4 5">
    <name type="scientific">Colletotrichum phormii</name>
    <dbReference type="NCBI Taxonomy" id="359342"/>
    <lineage>
        <taxon>Eukaryota</taxon>
        <taxon>Fungi</taxon>
        <taxon>Dikarya</taxon>
        <taxon>Ascomycota</taxon>
        <taxon>Pezizomycotina</taxon>
        <taxon>Sordariomycetes</taxon>
        <taxon>Hypocreomycetidae</taxon>
        <taxon>Glomerellales</taxon>
        <taxon>Glomerellaceae</taxon>
        <taxon>Colletotrichum</taxon>
        <taxon>Colletotrichum acutatum species complex</taxon>
    </lineage>
</organism>
<dbReference type="Pfam" id="PF23394">
    <property type="entry name" value="DUF7102"/>
    <property type="match status" value="1"/>
</dbReference>
<evidence type="ECO:0000256" key="1">
    <source>
        <dbReference type="SAM" id="MobiDB-lite"/>
    </source>
</evidence>
<accession>A0AAJ0E7U9</accession>
<comment type="caution">
    <text evidence="4">The sequence shown here is derived from an EMBL/GenBank/DDBJ whole genome shotgun (WGS) entry which is preliminary data.</text>
</comment>
<dbReference type="EMBL" id="JAHMHQ010000041">
    <property type="protein sequence ID" value="KAK1621961.1"/>
    <property type="molecule type" value="Genomic_DNA"/>
</dbReference>
<feature type="compositionally biased region" description="Acidic residues" evidence="1">
    <location>
        <begin position="504"/>
        <end position="518"/>
    </location>
</feature>
<dbReference type="RefSeq" id="XP_060437956.1">
    <property type="nucleotide sequence ID" value="XM_060588731.1"/>
</dbReference>
<reference evidence="4" key="1">
    <citation type="submission" date="2021-06" db="EMBL/GenBank/DDBJ databases">
        <title>Comparative genomics, transcriptomics and evolutionary studies reveal genomic signatures of adaptation to plant cell wall in hemibiotrophic fungi.</title>
        <authorList>
            <consortium name="DOE Joint Genome Institute"/>
            <person name="Baroncelli R."/>
            <person name="Diaz J.F."/>
            <person name="Benocci T."/>
            <person name="Peng M."/>
            <person name="Battaglia E."/>
            <person name="Haridas S."/>
            <person name="Andreopoulos W."/>
            <person name="Labutti K."/>
            <person name="Pangilinan J."/>
            <person name="Floch G.L."/>
            <person name="Makela M.R."/>
            <person name="Henrissat B."/>
            <person name="Grigoriev I.V."/>
            <person name="Crouch J.A."/>
            <person name="De Vries R.P."/>
            <person name="Sukno S.A."/>
            <person name="Thon M.R."/>
        </authorList>
    </citation>
    <scope>NUCLEOTIDE SEQUENCE</scope>
    <source>
        <strain evidence="4">CBS 102054</strain>
    </source>
</reference>
<evidence type="ECO:0000259" key="2">
    <source>
        <dbReference type="Pfam" id="PF23394"/>
    </source>
</evidence>
<evidence type="ECO:0000259" key="3">
    <source>
        <dbReference type="Pfam" id="PF23395"/>
    </source>
</evidence>